<dbReference type="STRING" id="1833852.B0537_06255"/>
<evidence type="ECO:0000313" key="7">
    <source>
        <dbReference type="Proteomes" id="UP000189464"/>
    </source>
</evidence>
<protein>
    <recommendedName>
        <fullName evidence="5">Cell division protein SepF</fullName>
    </recommendedName>
</protein>
<name>A0A1S6IVA4_9FIRM</name>
<dbReference type="Proteomes" id="UP000189464">
    <property type="component" value="Chromosome"/>
</dbReference>
<dbReference type="PANTHER" id="PTHR35798">
    <property type="entry name" value="CELL DIVISION PROTEIN SEPF"/>
    <property type="match status" value="1"/>
</dbReference>
<dbReference type="GO" id="GO:0005737">
    <property type="term" value="C:cytoplasm"/>
    <property type="evidence" value="ECO:0007669"/>
    <property type="project" value="UniProtKB-SubCell"/>
</dbReference>
<comment type="similarity">
    <text evidence="5">Belongs to the SepF family.</text>
</comment>
<comment type="subunit">
    <text evidence="5">Homodimer. Interacts with FtsZ.</text>
</comment>
<dbReference type="AlphaFoldDB" id="A0A1S6IVA4"/>
<keyword evidence="1 5" id="KW-0132">Cell division</keyword>
<keyword evidence="5" id="KW-0963">Cytoplasm</keyword>
<proteinExistence type="inferred from homology"/>
<keyword evidence="7" id="KW-1185">Reference proteome</keyword>
<dbReference type="PANTHER" id="PTHR35798:SF1">
    <property type="entry name" value="CELL DIVISION PROTEIN SEPF"/>
    <property type="match status" value="1"/>
</dbReference>
<dbReference type="OrthoDB" id="9815206at2"/>
<reference evidence="6 7" key="1">
    <citation type="journal article" date="2016" name="Int. J. Syst. Evol. Microbiol.">
        <title>Desulfotomaculum ferrireducens sp. nov., a moderately thermophilic sulfate-reducing and dissimilatory Fe(III)-reducing bacterium isolated from compost.</title>
        <authorList>
            <person name="Yang G."/>
            <person name="Guo J."/>
            <person name="Zhuang L."/>
            <person name="Yuan Y."/>
            <person name="Zhou S."/>
        </authorList>
    </citation>
    <scope>NUCLEOTIDE SEQUENCE [LARGE SCALE GENOMIC DNA]</scope>
    <source>
        <strain evidence="6 7">GSS09</strain>
    </source>
</reference>
<organism evidence="6 7">
    <name type="scientific">Desulforamulus ferrireducens</name>
    <dbReference type="NCBI Taxonomy" id="1833852"/>
    <lineage>
        <taxon>Bacteria</taxon>
        <taxon>Bacillati</taxon>
        <taxon>Bacillota</taxon>
        <taxon>Clostridia</taxon>
        <taxon>Eubacteriales</taxon>
        <taxon>Peptococcaceae</taxon>
        <taxon>Desulforamulus</taxon>
    </lineage>
</organism>
<dbReference type="Gene3D" id="3.30.110.150">
    <property type="entry name" value="SepF-like protein"/>
    <property type="match status" value="1"/>
</dbReference>
<dbReference type="Pfam" id="PF04472">
    <property type="entry name" value="SepF"/>
    <property type="match status" value="1"/>
</dbReference>
<keyword evidence="3 5" id="KW-0131">Cell cycle</keyword>
<dbReference type="InterPro" id="IPR023052">
    <property type="entry name" value="Cell_div_SepF"/>
</dbReference>
<evidence type="ECO:0000256" key="5">
    <source>
        <dbReference type="HAMAP-Rule" id="MF_01197"/>
    </source>
</evidence>
<comment type="subcellular location">
    <subcellularLocation>
        <location evidence="5">Cytoplasm</location>
    </subcellularLocation>
    <text evidence="5">Localizes to the division site, in a FtsZ-dependent manner.</text>
</comment>
<evidence type="ECO:0000256" key="4">
    <source>
        <dbReference type="ARBA" id="ARBA00044936"/>
    </source>
</evidence>
<dbReference type="KEGG" id="dfg:B0537_06255"/>
<dbReference type="RefSeq" id="WP_077713702.1">
    <property type="nucleotide sequence ID" value="NZ_CP019698.1"/>
</dbReference>
<dbReference type="EMBL" id="CP019698">
    <property type="protein sequence ID" value="AQS58719.1"/>
    <property type="molecule type" value="Genomic_DNA"/>
</dbReference>
<gene>
    <name evidence="5" type="primary">sepF</name>
    <name evidence="6" type="ORF">B0537_06255</name>
</gene>
<dbReference type="GO" id="GO:0000917">
    <property type="term" value="P:division septum assembly"/>
    <property type="evidence" value="ECO:0007669"/>
    <property type="project" value="UniProtKB-KW"/>
</dbReference>
<evidence type="ECO:0000256" key="3">
    <source>
        <dbReference type="ARBA" id="ARBA00023306"/>
    </source>
</evidence>
<dbReference type="HAMAP" id="MF_01197">
    <property type="entry name" value="SepF"/>
    <property type="match status" value="1"/>
</dbReference>
<dbReference type="InterPro" id="IPR007561">
    <property type="entry name" value="Cell_div_SepF/SepF-rel"/>
</dbReference>
<accession>A0A1S6IVA4</accession>
<keyword evidence="2 5" id="KW-0717">Septation</keyword>
<evidence type="ECO:0000256" key="1">
    <source>
        <dbReference type="ARBA" id="ARBA00022618"/>
    </source>
</evidence>
<dbReference type="GO" id="GO:0043093">
    <property type="term" value="P:FtsZ-dependent cytokinesis"/>
    <property type="evidence" value="ECO:0007669"/>
    <property type="project" value="UniProtKB-UniRule"/>
</dbReference>
<sequence>MSKGLMDKILSFIGFPEEEEESVKAPEVSSPKEIKNFSKSIQRPELAAVPAARQSQIVSTQPRKFNDVQEIADQLKSGHPVIVNLSQVQPEEAQRILDYASGVSFALNGSAKKVNGEIFLFVPSGVDIIGAGDLRTFTKVAEPADEKIRWFKSETA</sequence>
<evidence type="ECO:0000313" key="6">
    <source>
        <dbReference type="EMBL" id="AQS58719.1"/>
    </source>
</evidence>
<dbReference type="InterPro" id="IPR038594">
    <property type="entry name" value="SepF-like_sf"/>
</dbReference>
<evidence type="ECO:0000256" key="2">
    <source>
        <dbReference type="ARBA" id="ARBA00023210"/>
    </source>
</evidence>
<comment type="function">
    <text evidence="4 5">Cell division protein that is part of the divisome complex and is recruited early to the Z-ring. Probably stimulates Z-ring formation, perhaps through the cross-linking of FtsZ protofilaments. Its function overlaps with FtsA.</text>
</comment>